<feature type="transmembrane region" description="Helical" evidence="1">
    <location>
        <begin position="61"/>
        <end position="85"/>
    </location>
</feature>
<evidence type="ECO:0000256" key="1">
    <source>
        <dbReference type="SAM" id="Phobius"/>
    </source>
</evidence>
<reference evidence="2 3" key="1">
    <citation type="submission" date="2020-02" db="EMBL/GenBank/DDBJ databases">
        <title>Genome sequences of Thiorhodococcus mannitoliphagus and Thiorhodococcus minor, purple sulfur photosynthetic bacteria in the gammaproteobacterial family, Chromatiaceae.</title>
        <authorList>
            <person name="Aviles F.A."/>
            <person name="Meyer T.E."/>
            <person name="Kyndt J.A."/>
        </authorList>
    </citation>
    <scope>NUCLEOTIDE SEQUENCE [LARGE SCALE GENOMIC DNA]</scope>
    <source>
        <strain evidence="2 3">DSM 11518</strain>
    </source>
</reference>
<dbReference type="EMBL" id="JAAIJQ010000226">
    <property type="protein sequence ID" value="NEV65335.1"/>
    <property type="molecule type" value="Genomic_DNA"/>
</dbReference>
<sequence>MASLTITGKIHLLSLMLFLFLGILGIQYYVFSELFVPRFLDYFGKNLPDGSVAKMRAQLEVLFSALLMWPMFLIGSLSTALYLLIKKRKEAEE</sequence>
<organism evidence="2 3">
    <name type="scientific">Thiorhodococcus minor</name>
    <dbReference type="NCBI Taxonomy" id="57489"/>
    <lineage>
        <taxon>Bacteria</taxon>
        <taxon>Pseudomonadati</taxon>
        <taxon>Pseudomonadota</taxon>
        <taxon>Gammaproteobacteria</taxon>
        <taxon>Chromatiales</taxon>
        <taxon>Chromatiaceae</taxon>
        <taxon>Thiorhodococcus</taxon>
    </lineage>
</organism>
<gene>
    <name evidence="2" type="ORF">G3446_26510</name>
</gene>
<evidence type="ECO:0000313" key="2">
    <source>
        <dbReference type="EMBL" id="NEV65335.1"/>
    </source>
</evidence>
<proteinExistence type="predicted"/>
<feature type="transmembrane region" description="Helical" evidence="1">
    <location>
        <begin position="12"/>
        <end position="31"/>
    </location>
</feature>
<dbReference type="Proteomes" id="UP000483379">
    <property type="component" value="Unassembled WGS sequence"/>
</dbReference>
<keyword evidence="1" id="KW-0812">Transmembrane</keyword>
<keyword evidence="1" id="KW-0472">Membrane</keyword>
<accession>A0A6M0K9U4</accession>
<keyword evidence="3" id="KW-1185">Reference proteome</keyword>
<protein>
    <submittedName>
        <fullName evidence="2">Uncharacterized protein</fullName>
    </submittedName>
</protein>
<evidence type="ECO:0000313" key="3">
    <source>
        <dbReference type="Proteomes" id="UP000483379"/>
    </source>
</evidence>
<name>A0A6M0K9U4_9GAMM</name>
<dbReference type="RefSeq" id="WP_164456652.1">
    <property type="nucleotide sequence ID" value="NZ_JAAIJQ010000226.1"/>
</dbReference>
<dbReference type="AlphaFoldDB" id="A0A6M0K9U4"/>
<keyword evidence="1" id="KW-1133">Transmembrane helix</keyword>
<comment type="caution">
    <text evidence="2">The sequence shown here is derived from an EMBL/GenBank/DDBJ whole genome shotgun (WGS) entry which is preliminary data.</text>
</comment>